<accession>A0A381UPG8</accession>
<sequence length="165" mass="18395">MDKIAIYPGTFDPMTNGHIDIVKRSLKIVDKLIISVADNVNKIALLSIEERKSIIDNDIRENNIEIGNIEIKTVTGLLTDFAKANHASCIIRGLRAVSDFEYEFQMTGMNYQLNPDIETIFLMSSDKNSFISSNLVKEVHKLGGDVSKFVSSNTIKILNNKNSSS</sequence>
<keyword evidence="6" id="KW-0547">Nucleotide-binding</keyword>
<dbReference type="GO" id="GO:0005524">
    <property type="term" value="F:ATP binding"/>
    <property type="evidence" value="ECO:0007669"/>
    <property type="project" value="UniProtKB-KW"/>
</dbReference>
<keyword evidence="3" id="KW-0963">Cytoplasm</keyword>
<proteinExistence type="inferred from homology"/>
<dbReference type="EMBL" id="UINC01006858">
    <property type="protein sequence ID" value="SVA30049.1"/>
    <property type="molecule type" value="Genomic_DNA"/>
</dbReference>
<dbReference type="HAMAP" id="MF_00151">
    <property type="entry name" value="PPAT_bact"/>
    <property type="match status" value="1"/>
</dbReference>
<dbReference type="GO" id="GO:0004595">
    <property type="term" value="F:pantetheine-phosphate adenylyltransferase activity"/>
    <property type="evidence" value="ECO:0007669"/>
    <property type="project" value="UniProtKB-EC"/>
</dbReference>
<dbReference type="Pfam" id="PF01467">
    <property type="entry name" value="CTP_transf_like"/>
    <property type="match status" value="1"/>
</dbReference>
<evidence type="ECO:0000256" key="5">
    <source>
        <dbReference type="ARBA" id="ARBA00022695"/>
    </source>
</evidence>
<dbReference type="PANTHER" id="PTHR21342">
    <property type="entry name" value="PHOSPHOPANTETHEINE ADENYLYLTRANSFERASE"/>
    <property type="match status" value="1"/>
</dbReference>
<evidence type="ECO:0000256" key="3">
    <source>
        <dbReference type="ARBA" id="ARBA00022490"/>
    </source>
</evidence>
<evidence type="ECO:0000256" key="9">
    <source>
        <dbReference type="ARBA" id="ARBA00022993"/>
    </source>
</evidence>
<dbReference type="GO" id="GO:0015937">
    <property type="term" value="P:coenzyme A biosynthetic process"/>
    <property type="evidence" value="ECO:0007669"/>
    <property type="project" value="UniProtKB-KW"/>
</dbReference>
<dbReference type="InterPro" id="IPR014729">
    <property type="entry name" value="Rossmann-like_a/b/a_fold"/>
</dbReference>
<dbReference type="AlphaFoldDB" id="A0A381UPG8"/>
<evidence type="ECO:0000256" key="6">
    <source>
        <dbReference type="ARBA" id="ARBA00022741"/>
    </source>
</evidence>
<dbReference type="PANTHER" id="PTHR21342:SF1">
    <property type="entry name" value="PHOSPHOPANTETHEINE ADENYLYLTRANSFERASE"/>
    <property type="match status" value="1"/>
</dbReference>
<evidence type="ECO:0000256" key="10">
    <source>
        <dbReference type="ARBA" id="ARBA00029346"/>
    </source>
</evidence>
<evidence type="ECO:0000313" key="12">
    <source>
        <dbReference type="EMBL" id="SVA30049.1"/>
    </source>
</evidence>
<evidence type="ECO:0000256" key="8">
    <source>
        <dbReference type="ARBA" id="ARBA00022842"/>
    </source>
</evidence>
<evidence type="ECO:0000256" key="2">
    <source>
        <dbReference type="ARBA" id="ARBA00013868"/>
    </source>
</evidence>
<evidence type="ECO:0000256" key="7">
    <source>
        <dbReference type="ARBA" id="ARBA00022840"/>
    </source>
</evidence>
<evidence type="ECO:0000259" key="11">
    <source>
        <dbReference type="Pfam" id="PF01467"/>
    </source>
</evidence>
<keyword evidence="4" id="KW-0808">Transferase</keyword>
<gene>
    <name evidence="12" type="ORF">METZ01_LOCUS82903</name>
</gene>
<dbReference type="NCBIfam" id="TIGR00125">
    <property type="entry name" value="cyt_tran_rel"/>
    <property type="match status" value="1"/>
</dbReference>
<reference evidence="12" key="1">
    <citation type="submission" date="2018-05" db="EMBL/GenBank/DDBJ databases">
        <authorList>
            <person name="Lanie J.A."/>
            <person name="Ng W.-L."/>
            <person name="Kazmierczak K.M."/>
            <person name="Andrzejewski T.M."/>
            <person name="Davidsen T.M."/>
            <person name="Wayne K.J."/>
            <person name="Tettelin H."/>
            <person name="Glass J.I."/>
            <person name="Rusch D."/>
            <person name="Podicherti R."/>
            <person name="Tsui H.-C.T."/>
            <person name="Winkler M.E."/>
        </authorList>
    </citation>
    <scope>NUCLEOTIDE SEQUENCE</scope>
</reference>
<dbReference type="NCBIfam" id="TIGR01510">
    <property type="entry name" value="coaD_prev_kdtB"/>
    <property type="match status" value="1"/>
</dbReference>
<keyword evidence="5" id="KW-0548">Nucleotidyltransferase</keyword>
<keyword evidence="8" id="KW-0460">Magnesium</keyword>
<dbReference type="EC" id="2.7.7.3" evidence="1"/>
<keyword evidence="7" id="KW-0067">ATP-binding</keyword>
<dbReference type="CDD" id="cd02163">
    <property type="entry name" value="PPAT"/>
    <property type="match status" value="1"/>
</dbReference>
<name>A0A381UPG8_9ZZZZ</name>
<dbReference type="SUPFAM" id="SSF52374">
    <property type="entry name" value="Nucleotidylyl transferase"/>
    <property type="match status" value="1"/>
</dbReference>
<keyword evidence="9" id="KW-0173">Coenzyme A biosynthesis</keyword>
<feature type="domain" description="Cytidyltransferase-like" evidence="11">
    <location>
        <begin position="6"/>
        <end position="138"/>
    </location>
</feature>
<evidence type="ECO:0000256" key="1">
    <source>
        <dbReference type="ARBA" id="ARBA00012392"/>
    </source>
</evidence>
<dbReference type="InterPro" id="IPR004821">
    <property type="entry name" value="Cyt_trans-like"/>
</dbReference>
<comment type="catalytic activity">
    <reaction evidence="10">
        <text>(R)-4'-phosphopantetheine + ATP + H(+) = 3'-dephospho-CoA + diphosphate</text>
        <dbReference type="Rhea" id="RHEA:19801"/>
        <dbReference type="ChEBI" id="CHEBI:15378"/>
        <dbReference type="ChEBI" id="CHEBI:30616"/>
        <dbReference type="ChEBI" id="CHEBI:33019"/>
        <dbReference type="ChEBI" id="CHEBI:57328"/>
        <dbReference type="ChEBI" id="CHEBI:61723"/>
        <dbReference type="EC" id="2.7.7.3"/>
    </reaction>
</comment>
<dbReference type="PRINTS" id="PR01020">
    <property type="entry name" value="LPSBIOSNTHSS"/>
</dbReference>
<dbReference type="InterPro" id="IPR001980">
    <property type="entry name" value="PPAT"/>
</dbReference>
<evidence type="ECO:0000256" key="4">
    <source>
        <dbReference type="ARBA" id="ARBA00022679"/>
    </source>
</evidence>
<protein>
    <recommendedName>
        <fullName evidence="2">Phosphopantetheine adenylyltransferase</fullName>
        <ecNumber evidence="1">2.7.7.3</ecNumber>
    </recommendedName>
</protein>
<organism evidence="12">
    <name type="scientific">marine metagenome</name>
    <dbReference type="NCBI Taxonomy" id="408172"/>
    <lineage>
        <taxon>unclassified sequences</taxon>
        <taxon>metagenomes</taxon>
        <taxon>ecological metagenomes</taxon>
    </lineage>
</organism>
<dbReference type="Gene3D" id="3.40.50.620">
    <property type="entry name" value="HUPs"/>
    <property type="match status" value="1"/>
</dbReference>